<dbReference type="InterPro" id="IPR036876">
    <property type="entry name" value="UVR_dom_sf"/>
</dbReference>
<dbReference type="RefSeq" id="WP_047832205.1">
    <property type="nucleotide sequence ID" value="NZ_QGQD01000006.1"/>
</dbReference>
<dbReference type="AlphaFoldDB" id="A0A4U8QCK5"/>
<sequence>MTDQISEKLEHLPEAPGVYKMLDEKGNIIYIGKSKCLKKRVKSYFVETPKWDKVNRMAPFIKDIDYVVTDTHLEAMLLECELIKQVRPYFNVMMKYDDRYVYLKVGQTFPDRLLSIANRREENCFGPFRSRSTLLQIMDFMKNVYPIEKVKRTYQLTYHIFPKPLTRDNWEDTQRALMEFCKKASIREQFIREMQKKMSKAAQEEKYETAAFYRDAVENLKYLKKGIDSYDHWMKGHVLLNLETDSGRKLFYIVKGRVIHKKAFQQIVPPVKENFRKESLEILLHITEELDNKGNIDYCDIIYSEMRGQPTEKIEIEFL</sequence>
<proteinExistence type="predicted"/>
<gene>
    <name evidence="8" type="primary">uvrC_1</name>
    <name evidence="8" type="ORF">DSM106044_00331</name>
</gene>
<dbReference type="Proteomes" id="UP000306509">
    <property type="component" value="Unassembled WGS sequence"/>
</dbReference>
<accession>A0A4U8QCK5</accession>
<reference evidence="8 9" key="1">
    <citation type="journal article" date="2019" name="Anaerobe">
        <title>Detection of Robinsoniella peoriensis in multiple bone samples of a trauma patient.</title>
        <authorList>
            <person name="Schrottner P."/>
            <person name="Hartwich K."/>
            <person name="Bunk B."/>
            <person name="Schober I."/>
            <person name="Helbig S."/>
            <person name="Rudolph W.W."/>
            <person name="Gunzer F."/>
        </authorList>
    </citation>
    <scope>NUCLEOTIDE SEQUENCE [LARGE SCALE GENOMIC DNA]</scope>
    <source>
        <strain evidence="8 9">DSM 106044</strain>
    </source>
</reference>
<dbReference type="Gene3D" id="4.10.860.10">
    <property type="entry name" value="UVR domain"/>
    <property type="match status" value="1"/>
</dbReference>
<evidence type="ECO:0000313" key="8">
    <source>
        <dbReference type="EMBL" id="TLD02832.1"/>
    </source>
</evidence>
<feature type="domain" description="UVR" evidence="6">
    <location>
        <begin position="188"/>
        <end position="223"/>
    </location>
</feature>
<dbReference type="PROSITE" id="PS50151">
    <property type="entry name" value="UVR"/>
    <property type="match status" value="1"/>
</dbReference>
<dbReference type="InterPro" id="IPR050066">
    <property type="entry name" value="UvrABC_protein_C"/>
</dbReference>
<dbReference type="STRING" id="180332.GCA_000797495_05535"/>
<dbReference type="InterPro" id="IPR035901">
    <property type="entry name" value="GIY-YIG_endonuc_sf"/>
</dbReference>
<name>A0A4U8QCK5_9FIRM</name>
<dbReference type="PANTHER" id="PTHR30562:SF1">
    <property type="entry name" value="UVRABC SYSTEM PROTEIN C"/>
    <property type="match status" value="1"/>
</dbReference>
<dbReference type="PROSITE" id="PS50164">
    <property type="entry name" value="GIY_YIG"/>
    <property type="match status" value="1"/>
</dbReference>
<comment type="caution">
    <text evidence="8">The sequence shown here is derived from an EMBL/GenBank/DDBJ whole genome shotgun (WGS) entry which is preliminary data.</text>
</comment>
<dbReference type="Gene3D" id="3.40.1440.10">
    <property type="entry name" value="GIY-YIG endonuclease"/>
    <property type="match status" value="1"/>
</dbReference>
<organism evidence="8 9">
    <name type="scientific">Robinsoniella peoriensis</name>
    <dbReference type="NCBI Taxonomy" id="180332"/>
    <lineage>
        <taxon>Bacteria</taxon>
        <taxon>Bacillati</taxon>
        <taxon>Bacillota</taxon>
        <taxon>Clostridia</taxon>
        <taxon>Lachnospirales</taxon>
        <taxon>Lachnospiraceae</taxon>
        <taxon>Robinsoniella</taxon>
    </lineage>
</organism>
<keyword evidence="1" id="KW-0963">Cytoplasm</keyword>
<evidence type="ECO:0000256" key="2">
    <source>
        <dbReference type="ARBA" id="ARBA00022763"/>
    </source>
</evidence>
<keyword evidence="3" id="KW-0228">DNA excision</keyword>
<feature type="domain" description="GIY-YIG" evidence="7">
    <location>
        <begin position="14"/>
        <end position="92"/>
    </location>
</feature>
<dbReference type="InterPro" id="IPR047296">
    <property type="entry name" value="GIY-YIG_UvrC_Cho"/>
</dbReference>
<dbReference type="Pfam" id="PF02151">
    <property type="entry name" value="UVR"/>
    <property type="match status" value="1"/>
</dbReference>
<dbReference type="CDD" id="cd10434">
    <property type="entry name" value="GIY-YIG_UvrC_Cho"/>
    <property type="match status" value="1"/>
</dbReference>
<evidence type="ECO:0000313" key="9">
    <source>
        <dbReference type="Proteomes" id="UP000306509"/>
    </source>
</evidence>
<evidence type="ECO:0000256" key="1">
    <source>
        <dbReference type="ARBA" id="ARBA00022490"/>
    </source>
</evidence>
<keyword evidence="4" id="KW-0267">Excision nuclease</keyword>
<protein>
    <submittedName>
        <fullName evidence="8">Excinuclease ABC subunit C</fullName>
    </submittedName>
</protein>
<dbReference type="SUPFAM" id="SSF82771">
    <property type="entry name" value="GIY-YIG endonuclease"/>
    <property type="match status" value="1"/>
</dbReference>
<evidence type="ECO:0000256" key="3">
    <source>
        <dbReference type="ARBA" id="ARBA00022769"/>
    </source>
</evidence>
<dbReference type="FunFam" id="3.40.1440.10:FF:000001">
    <property type="entry name" value="UvrABC system protein C"/>
    <property type="match status" value="1"/>
</dbReference>
<evidence type="ECO:0000256" key="4">
    <source>
        <dbReference type="ARBA" id="ARBA00022881"/>
    </source>
</evidence>
<dbReference type="Pfam" id="PF01541">
    <property type="entry name" value="GIY-YIG"/>
    <property type="match status" value="1"/>
</dbReference>
<dbReference type="SUPFAM" id="SSF46600">
    <property type="entry name" value="C-terminal UvrC-binding domain of UvrB"/>
    <property type="match status" value="1"/>
</dbReference>
<dbReference type="SMART" id="SM00465">
    <property type="entry name" value="GIYc"/>
    <property type="match status" value="1"/>
</dbReference>
<evidence type="ECO:0000259" key="7">
    <source>
        <dbReference type="PROSITE" id="PS50164"/>
    </source>
</evidence>
<keyword evidence="9" id="KW-1185">Reference proteome</keyword>
<evidence type="ECO:0000256" key="5">
    <source>
        <dbReference type="ARBA" id="ARBA00023204"/>
    </source>
</evidence>
<dbReference type="GO" id="GO:0009380">
    <property type="term" value="C:excinuclease repair complex"/>
    <property type="evidence" value="ECO:0007669"/>
    <property type="project" value="TreeGrafter"/>
</dbReference>
<keyword evidence="5" id="KW-0234">DNA repair</keyword>
<evidence type="ECO:0000259" key="6">
    <source>
        <dbReference type="PROSITE" id="PS50151"/>
    </source>
</evidence>
<keyword evidence="2" id="KW-0227">DNA damage</keyword>
<dbReference type="GO" id="GO:0004518">
    <property type="term" value="F:nuclease activity"/>
    <property type="evidence" value="ECO:0007669"/>
    <property type="project" value="UniProtKB-KW"/>
</dbReference>
<dbReference type="InterPro" id="IPR000305">
    <property type="entry name" value="GIY-YIG_endonuc"/>
</dbReference>
<dbReference type="PANTHER" id="PTHR30562">
    <property type="entry name" value="UVRC/OXIDOREDUCTASE"/>
    <property type="match status" value="1"/>
</dbReference>
<dbReference type="EMBL" id="QGQD01000006">
    <property type="protein sequence ID" value="TLD02832.1"/>
    <property type="molecule type" value="Genomic_DNA"/>
</dbReference>
<dbReference type="GO" id="GO:0006289">
    <property type="term" value="P:nucleotide-excision repair"/>
    <property type="evidence" value="ECO:0007669"/>
    <property type="project" value="InterPro"/>
</dbReference>
<dbReference type="InterPro" id="IPR001943">
    <property type="entry name" value="UVR_dom"/>
</dbReference>